<feature type="compositionally biased region" description="Acidic residues" evidence="2">
    <location>
        <begin position="103"/>
        <end position="114"/>
    </location>
</feature>
<dbReference type="GO" id="GO:0030515">
    <property type="term" value="F:snoRNA binding"/>
    <property type="evidence" value="ECO:0007669"/>
    <property type="project" value="TreeGrafter"/>
</dbReference>
<dbReference type="InterPro" id="IPR007955">
    <property type="entry name" value="Bystin"/>
</dbReference>
<dbReference type="PANTHER" id="PTHR12821:SF0">
    <property type="entry name" value="BYSTIN"/>
    <property type="match status" value="1"/>
</dbReference>
<feature type="compositionally biased region" description="Acidic residues" evidence="2">
    <location>
        <begin position="75"/>
        <end position="91"/>
    </location>
</feature>
<comment type="similarity">
    <text evidence="1">Belongs to the bystin family.</text>
</comment>
<feature type="compositionally biased region" description="Basic and acidic residues" evidence="2">
    <location>
        <begin position="92"/>
        <end position="102"/>
    </location>
</feature>
<dbReference type="Pfam" id="PF05291">
    <property type="entry name" value="Bystin"/>
    <property type="match status" value="1"/>
</dbReference>
<feature type="region of interest" description="Disordered" evidence="2">
    <location>
        <begin position="1"/>
        <end position="127"/>
    </location>
</feature>
<dbReference type="GO" id="GO:0005737">
    <property type="term" value="C:cytoplasm"/>
    <property type="evidence" value="ECO:0007669"/>
    <property type="project" value="TreeGrafter"/>
</dbReference>
<dbReference type="GO" id="GO:0005730">
    <property type="term" value="C:nucleolus"/>
    <property type="evidence" value="ECO:0007669"/>
    <property type="project" value="TreeGrafter"/>
</dbReference>
<dbReference type="PANTHER" id="PTHR12821">
    <property type="entry name" value="BYSTIN"/>
    <property type="match status" value="1"/>
</dbReference>
<evidence type="ECO:0000313" key="4">
    <source>
        <dbReference type="Proteomes" id="UP000759537"/>
    </source>
</evidence>
<proteinExistence type="inferred from homology"/>
<reference evidence="3" key="2">
    <citation type="journal article" date="2020" name="Nat. Commun.">
        <title>Large-scale genome sequencing of mycorrhizal fungi provides insights into the early evolution of symbiotic traits.</title>
        <authorList>
            <person name="Miyauchi S."/>
            <person name="Kiss E."/>
            <person name="Kuo A."/>
            <person name="Drula E."/>
            <person name="Kohler A."/>
            <person name="Sanchez-Garcia M."/>
            <person name="Morin E."/>
            <person name="Andreopoulos B."/>
            <person name="Barry K.W."/>
            <person name="Bonito G."/>
            <person name="Buee M."/>
            <person name="Carver A."/>
            <person name="Chen C."/>
            <person name="Cichocki N."/>
            <person name="Clum A."/>
            <person name="Culley D."/>
            <person name="Crous P.W."/>
            <person name="Fauchery L."/>
            <person name="Girlanda M."/>
            <person name="Hayes R.D."/>
            <person name="Keri Z."/>
            <person name="LaButti K."/>
            <person name="Lipzen A."/>
            <person name="Lombard V."/>
            <person name="Magnuson J."/>
            <person name="Maillard F."/>
            <person name="Murat C."/>
            <person name="Nolan M."/>
            <person name="Ohm R.A."/>
            <person name="Pangilinan J."/>
            <person name="Pereira M.F."/>
            <person name="Perotto S."/>
            <person name="Peter M."/>
            <person name="Pfister S."/>
            <person name="Riley R."/>
            <person name="Sitrit Y."/>
            <person name="Stielow J.B."/>
            <person name="Szollosi G."/>
            <person name="Zifcakova L."/>
            <person name="Stursova M."/>
            <person name="Spatafora J.W."/>
            <person name="Tedersoo L."/>
            <person name="Vaario L.M."/>
            <person name="Yamada A."/>
            <person name="Yan M."/>
            <person name="Wang P."/>
            <person name="Xu J."/>
            <person name="Bruns T."/>
            <person name="Baldrian P."/>
            <person name="Vilgalys R."/>
            <person name="Dunand C."/>
            <person name="Henrissat B."/>
            <person name="Grigoriev I.V."/>
            <person name="Hibbett D."/>
            <person name="Nagy L.G."/>
            <person name="Martin F.M."/>
        </authorList>
    </citation>
    <scope>NUCLEOTIDE SEQUENCE</scope>
    <source>
        <strain evidence="3">Prilba</strain>
    </source>
</reference>
<evidence type="ECO:0000256" key="2">
    <source>
        <dbReference type="SAM" id="MobiDB-lite"/>
    </source>
</evidence>
<comment type="caution">
    <text evidence="3">The sequence shown here is derived from an EMBL/GenBank/DDBJ whole genome shotgun (WGS) entry which is preliminary data.</text>
</comment>
<sequence length="459" mass="50817">MPRTLNPTPKSRHDPLHRDIVADDQYAKYGNVSKPGRRKKTRHANEHDEDGSAEVTILDPKTSGRIFQLARDQQDELDPPEAEEDEDVIEDDFTRPRTRDLEQLDDDDDDEGEEGQFQGFSGDEEREFEIDEGDIQTLDALHSSNAGERKTLADLIFAKLESGAGQTAVIRASNRSPGEDEAPNPAEGLDPKVVEVYTKVGKLLRSYRAGPLPKPFKIIPSLPAWARILALTAPEQWSPQATHAATRIFISNMKPPQARVYLEGVVLGLVRADLEQPSSRKDTRKLSPHLYEALKRALYKPAAFFKGIVFPLLDGGCTLKEAAIVASVLAKVKVPLLHSSAALIRLAGMDYSGPTSLFIRVLLDKKHALPYKVLDALVFHFIRLGNTHAQDTLPVLWHQSLLVLCQRYAAHLAPEQKDALRDVVRAHPHAQIAPEIRRELAAAPARGEVTAAADVMDVS</sequence>
<reference evidence="3" key="1">
    <citation type="submission" date="2019-10" db="EMBL/GenBank/DDBJ databases">
        <authorList>
            <consortium name="DOE Joint Genome Institute"/>
            <person name="Kuo A."/>
            <person name="Miyauchi S."/>
            <person name="Kiss E."/>
            <person name="Drula E."/>
            <person name="Kohler A."/>
            <person name="Sanchez-Garcia M."/>
            <person name="Andreopoulos B."/>
            <person name="Barry K.W."/>
            <person name="Bonito G."/>
            <person name="Buee M."/>
            <person name="Carver A."/>
            <person name="Chen C."/>
            <person name="Cichocki N."/>
            <person name="Clum A."/>
            <person name="Culley D."/>
            <person name="Crous P.W."/>
            <person name="Fauchery L."/>
            <person name="Girlanda M."/>
            <person name="Hayes R."/>
            <person name="Keri Z."/>
            <person name="LaButti K."/>
            <person name="Lipzen A."/>
            <person name="Lombard V."/>
            <person name="Magnuson J."/>
            <person name="Maillard F."/>
            <person name="Morin E."/>
            <person name="Murat C."/>
            <person name="Nolan M."/>
            <person name="Ohm R."/>
            <person name="Pangilinan J."/>
            <person name="Pereira M."/>
            <person name="Perotto S."/>
            <person name="Peter M."/>
            <person name="Riley R."/>
            <person name="Sitrit Y."/>
            <person name="Stielow B."/>
            <person name="Szollosi G."/>
            <person name="Zifcakova L."/>
            <person name="Stursova M."/>
            <person name="Spatafora J.W."/>
            <person name="Tedersoo L."/>
            <person name="Vaario L.-M."/>
            <person name="Yamada A."/>
            <person name="Yan M."/>
            <person name="Wang P."/>
            <person name="Xu J."/>
            <person name="Bruns T."/>
            <person name="Baldrian P."/>
            <person name="Vilgalys R."/>
            <person name="Henrissat B."/>
            <person name="Grigoriev I.V."/>
            <person name="Hibbett D."/>
            <person name="Nagy L.G."/>
            <person name="Martin F.M."/>
        </authorList>
    </citation>
    <scope>NUCLEOTIDE SEQUENCE</scope>
    <source>
        <strain evidence="3">Prilba</strain>
    </source>
</reference>
<evidence type="ECO:0000256" key="1">
    <source>
        <dbReference type="ARBA" id="ARBA00007114"/>
    </source>
</evidence>
<organism evidence="3 4">
    <name type="scientific">Russula ochroleuca</name>
    <dbReference type="NCBI Taxonomy" id="152965"/>
    <lineage>
        <taxon>Eukaryota</taxon>
        <taxon>Fungi</taxon>
        <taxon>Dikarya</taxon>
        <taxon>Basidiomycota</taxon>
        <taxon>Agaricomycotina</taxon>
        <taxon>Agaricomycetes</taxon>
        <taxon>Russulales</taxon>
        <taxon>Russulaceae</taxon>
        <taxon>Russula</taxon>
    </lineage>
</organism>
<dbReference type="EMBL" id="WHVB01000175">
    <property type="protein sequence ID" value="KAF8460551.1"/>
    <property type="molecule type" value="Genomic_DNA"/>
</dbReference>
<accession>A0A9P5JUJ5</accession>
<dbReference type="GO" id="GO:0006364">
    <property type="term" value="P:rRNA processing"/>
    <property type="evidence" value="ECO:0007669"/>
    <property type="project" value="TreeGrafter"/>
</dbReference>
<protein>
    <submittedName>
        <fullName evidence="3">Bystin-domain-containing protein</fullName>
    </submittedName>
</protein>
<keyword evidence="4" id="KW-1185">Reference proteome</keyword>
<evidence type="ECO:0000313" key="3">
    <source>
        <dbReference type="EMBL" id="KAF8460551.1"/>
    </source>
</evidence>
<name>A0A9P5JUJ5_9AGAM</name>
<dbReference type="AlphaFoldDB" id="A0A9P5JUJ5"/>
<dbReference type="OrthoDB" id="2192561at2759"/>
<dbReference type="Proteomes" id="UP000759537">
    <property type="component" value="Unassembled WGS sequence"/>
</dbReference>
<dbReference type="GO" id="GO:0030688">
    <property type="term" value="C:preribosome, small subunit precursor"/>
    <property type="evidence" value="ECO:0007669"/>
    <property type="project" value="TreeGrafter"/>
</dbReference>
<feature type="compositionally biased region" description="Basic and acidic residues" evidence="2">
    <location>
        <begin position="11"/>
        <end position="21"/>
    </location>
</feature>
<feature type="region of interest" description="Disordered" evidence="2">
    <location>
        <begin position="168"/>
        <end position="188"/>
    </location>
</feature>
<gene>
    <name evidence="3" type="ORF">DFH94DRAFT_659612</name>
</gene>